<dbReference type="AlphaFoldDB" id="S2JVW9"/>
<sequence>MIFNKIATAAAVKATFNKHTYSTASSPKSAGSFYYQYGTPLVKCIVLASATTLGFQLLWQHLEYQEYRNEADAYVTKLENRLKSLEEQQQQQQEQQQ</sequence>
<protein>
    <submittedName>
        <fullName evidence="2">Uncharacterized protein</fullName>
    </submittedName>
</protein>
<dbReference type="OMA" id="WQHLEYQ"/>
<name>S2JVW9_MUCC1</name>
<gene>
    <name evidence="2" type="ORF">HMPREF1544_09246</name>
</gene>
<evidence type="ECO:0000256" key="1">
    <source>
        <dbReference type="SAM" id="Coils"/>
    </source>
</evidence>
<evidence type="ECO:0000313" key="3">
    <source>
        <dbReference type="Proteomes" id="UP000014254"/>
    </source>
</evidence>
<dbReference type="Proteomes" id="UP000014254">
    <property type="component" value="Unassembled WGS sequence"/>
</dbReference>
<keyword evidence="3" id="KW-1185">Reference proteome</keyword>
<organism evidence="2 3">
    <name type="scientific">Mucor circinelloides f. circinelloides (strain 1006PhL)</name>
    <name type="common">Mucormycosis agent</name>
    <name type="synonym">Calyptromyces circinelloides</name>
    <dbReference type="NCBI Taxonomy" id="1220926"/>
    <lineage>
        <taxon>Eukaryota</taxon>
        <taxon>Fungi</taxon>
        <taxon>Fungi incertae sedis</taxon>
        <taxon>Mucoromycota</taxon>
        <taxon>Mucoromycotina</taxon>
        <taxon>Mucoromycetes</taxon>
        <taxon>Mucorales</taxon>
        <taxon>Mucorineae</taxon>
        <taxon>Mucoraceae</taxon>
        <taxon>Mucor</taxon>
    </lineage>
</organism>
<dbReference type="EMBL" id="KE124052">
    <property type="protein sequence ID" value="EPB83975.1"/>
    <property type="molecule type" value="Genomic_DNA"/>
</dbReference>
<dbReference type="OrthoDB" id="2120024at2759"/>
<keyword evidence="1" id="KW-0175">Coiled coil</keyword>
<dbReference type="VEuPathDB" id="FungiDB:HMPREF1544_09246"/>
<feature type="coiled-coil region" evidence="1">
    <location>
        <begin position="68"/>
        <end position="95"/>
    </location>
</feature>
<accession>S2JVW9</accession>
<dbReference type="InParanoid" id="S2JVW9"/>
<proteinExistence type="predicted"/>
<evidence type="ECO:0000313" key="2">
    <source>
        <dbReference type="EMBL" id="EPB83975.1"/>
    </source>
</evidence>
<reference evidence="3" key="1">
    <citation type="submission" date="2013-05" db="EMBL/GenBank/DDBJ databases">
        <title>The Genome sequence of Mucor circinelloides f. circinelloides 1006PhL.</title>
        <authorList>
            <consortium name="The Broad Institute Genomics Platform"/>
            <person name="Cuomo C."/>
            <person name="Earl A."/>
            <person name="Findley K."/>
            <person name="Lee S.C."/>
            <person name="Walker B."/>
            <person name="Young S."/>
            <person name="Zeng Q."/>
            <person name="Gargeya S."/>
            <person name="Fitzgerald M."/>
            <person name="Haas B."/>
            <person name="Abouelleil A."/>
            <person name="Allen A.W."/>
            <person name="Alvarado L."/>
            <person name="Arachchi H.M."/>
            <person name="Berlin A.M."/>
            <person name="Chapman S.B."/>
            <person name="Gainer-Dewar J."/>
            <person name="Goldberg J."/>
            <person name="Griggs A."/>
            <person name="Gujja S."/>
            <person name="Hansen M."/>
            <person name="Howarth C."/>
            <person name="Imamovic A."/>
            <person name="Ireland A."/>
            <person name="Larimer J."/>
            <person name="McCowan C."/>
            <person name="Murphy C."/>
            <person name="Pearson M."/>
            <person name="Poon T.W."/>
            <person name="Priest M."/>
            <person name="Roberts A."/>
            <person name="Saif S."/>
            <person name="Shea T."/>
            <person name="Sisk P."/>
            <person name="Sykes S."/>
            <person name="Wortman J."/>
            <person name="Nusbaum C."/>
            <person name="Birren B."/>
        </authorList>
    </citation>
    <scope>NUCLEOTIDE SEQUENCE [LARGE SCALE GENOMIC DNA]</scope>
    <source>
        <strain evidence="3">1006PhL</strain>
    </source>
</reference>